<evidence type="ECO:0000256" key="6">
    <source>
        <dbReference type="RuleBase" id="RU000461"/>
    </source>
</evidence>
<evidence type="ECO:0000313" key="9">
    <source>
        <dbReference type="Proteomes" id="UP000443090"/>
    </source>
</evidence>
<dbReference type="Pfam" id="PF00067">
    <property type="entry name" value="p450"/>
    <property type="match status" value="2"/>
</dbReference>
<comment type="cofactor">
    <cofactor evidence="1 5">
        <name>heme</name>
        <dbReference type="ChEBI" id="CHEBI:30413"/>
    </cofactor>
</comment>
<proteinExistence type="inferred from homology"/>
<dbReference type="GO" id="GO:0020037">
    <property type="term" value="F:heme binding"/>
    <property type="evidence" value="ECO:0007669"/>
    <property type="project" value="InterPro"/>
</dbReference>
<dbReference type="PRINTS" id="PR00463">
    <property type="entry name" value="EP450I"/>
</dbReference>
<comment type="caution">
    <text evidence="8">The sequence shown here is derived from an EMBL/GenBank/DDBJ whole genome shotgun (WGS) entry which is preliminary data.</text>
</comment>
<evidence type="ECO:0000256" key="5">
    <source>
        <dbReference type="PIRSR" id="PIRSR602401-1"/>
    </source>
</evidence>
<keyword evidence="3 5" id="KW-0479">Metal-binding</keyword>
<dbReference type="AlphaFoldDB" id="A0A8H8S5B8"/>
<dbReference type="PROSITE" id="PS00086">
    <property type="entry name" value="CYTOCHROME_P450"/>
    <property type="match status" value="1"/>
</dbReference>
<dbReference type="InterPro" id="IPR036396">
    <property type="entry name" value="Cyt_P450_sf"/>
</dbReference>
<reference evidence="8 9" key="1">
    <citation type="submission" date="2018-05" db="EMBL/GenBank/DDBJ databases">
        <title>Genome sequencing and assembly of the regulated plant pathogen Lachnellula willkommii and related sister species for the development of diagnostic species identification markers.</title>
        <authorList>
            <person name="Giroux E."/>
            <person name="Bilodeau G."/>
        </authorList>
    </citation>
    <scope>NUCLEOTIDE SEQUENCE [LARGE SCALE GENOMIC DNA]</scope>
    <source>
        <strain evidence="8 9">CBS 160.35</strain>
    </source>
</reference>
<keyword evidence="7" id="KW-0472">Membrane</keyword>
<dbReference type="InterPro" id="IPR002401">
    <property type="entry name" value="Cyt_P450_E_grp-I"/>
</dbReference>
<gene>
    <name evidence="8" type="ORF">LOCC1_G001518</name>
</gene>
<dbReference type="Proteomes" id="UP000443090">
    <property type="component" value="Unassembled WGS sequence"/>
</dbReference>
<dbReference type="Gene3D" id="1.10.630.10">
    <property type="entry name" value="Cytochrome P450"/>
    <property type="match status" value="1"/>
</dbReference>
<dbReference type="PANTHER" id="PTHR24305">
    <property type="entry name" value="CYTOCHROME P450"/>
    <property type="match status" value="1"/>
</dbReference>
<dbReference type="EMBL" id="QGMI01000082">
    <property type="protein sequence ID" value="TVY47618.1"/>
    <property type="molecule type" value="Genomic_DNA"/>
</dbReference>
<feature type="transmembrane region" description="Helical" evidence="7">
    <location>
        <begin position="12"/>
        <end position="29"/>
    </location>
</feature>
<evidence type="ECO:0000256" key="1">
    <source>
        <dbReference type="ARBA" id="ARBA00001971"/>
    </source>
</evidence>
<keyword evidence="5 6" id="KW-0349">Heme</keyword>
<evidence type="ECO:0000256" key="3">
    <source>
        <dbReference type="ARBA" id="ARBA00022723"/>
    </source>
</evidence>
<dbReference type="GO" id="GO:0005506">
    <property type="term" value="F:iron ion binding"/>
    <property type="evidence" value="ECO:0007669"/>
    <property type="project" value="InterPro"/>
</dbReference>
<organism evidence="8 9">
    <name type="scientific">Lachnellula occidentalis</name>
    <dbReference type="NCBI Taxonomy" id="215460"/>
    <lineage>
        <taxon>Eukaryota</taxon>
        <taxon>Fungi</taxon>
        <taxon>Dikarya</taxon>
        <taxon>Ascomycota</taxon>
        <taxon>Pezizomycotina</taxon>
        <taxon>Leotiomycetes</taxon>
        <taxon>Helotiales</taxon>
        <taxon>Lachnaceae</taxon>
        <taxon>Lachnellula</taxon>
    </lineage>
</organism>
<dbReference type="GO" id="GO:0004497">
    <property type="term" value="F:monooxygenase activity"/>
    <property type="evidence" value="ECO:0007669"/>
    <property type="project" value="UniProtKB-KW"/>
</dbReference>
<evidence type="ECO:0000313" key="8">
    <source>
        <dbReference type="EMBL" id="TVY47618.1"/>
    </source>
</evidence>
<dbReference type="InterPro" id="IPR050121">
    <property type="entry name" value="Cytochrome_P450_monoxygenase"/>
</dbReference>
<keyword evidence="7" id="KW-0812">Transmembrane</keyword>
<dbReference type="GO" id="GO:0016705">
    <property type="term" value="F:oxidoreductase activity, acting on paired donors, with incorporation or reduction of molecular oxygen"/>
    <property type="evidence" value="ECO:0007669"/>
    <property type="project" value="InterPro"/>
</dbReference>
<evidence type="ECO:0000256" key="7">
    <source>
        <dbReference type="SAM" id="Phobius"/>
    </source>
</evidence>
<protein>
    <submittedName>
        <fullName evidence="8">Cytochrome P450 monooxygenase</fullName>
    </submittedName>
</protein>
<dbReference type="InterPro" id="IPR001128">
    <property type="entry name" value="Cyt_P450"/>
</dbReference>
<dbReference type="CDD" id="cd11060">
    <property type="entry name" value="CYP57A1-like"/>
    <property type="match status" value="1"/>
</dbReference>
<keyword evidence="4 5" id="KW-0408">Iron</keyword>
<keyword evidence="6" id="KW-0560">Oxidoreductase</keyword>
<dbReference type="PRINTS" id="PR00385">
    <property type="entry name" value="P450"/>
</dbReference>
<dbReference type="PANTHER" id="PTHR24305:SF232">
    <property type="entry name" value="P450, PUTATIVE (EUROFUNG)-RELATED"/>
    <property type="match status" value="1"/>
</dbReference>
<accession>A0A8H8S5B8</accession>
<keyword evidence="7" id="KW-1133">Transmembrane helix</keyword>
<evidence type="ECO:0000256" key="4">
    <source>
        <dbReference type="ARBA" id="ARBA00023004"/>
    </source>
</evidence>
<dbReference type="SUPFAM" id="SSF48264">
    <property type="entry name" value="Cytochrome P450"/>
    <property type="match status" value="1"/>
</dbReference>
<dbReference type="InterPro" id="IPR017972">
    <property type="entry name" value="Cyt_P450_CS"/>
</dbReference>
<evidence type="ECO:0000256" key="2">
    <source>
        <dbReference type="ARBA" id="ARBA00010617"/>
    </source>
</evidence>
<comment type="similarity">
    <text evidence="2 6">Belongs to the cytochrome P450 family.</text>
</comment>
<keyword evidence="9" id="KW-1185">Reference proteome</keyword>
<dbReference type="OrthoDB" id="3934656at2759"/>
<name>A0A8H8S5B8_9HELO</name>
<keyword evidence="6 8" id="KW-0503">Monooxygenase</keyword>
<sequence length="494" mass="56917">MSWLVEFANLCRIHWVLVAASGLLIHLLLNRYRHGISKIPGPFLASLSDAWLFVHYLRRRGIEEYDMHQRYRSPLLRVGPNTISVSDSEALRVIYGWKPVFKKARLYISQFVTTTDGSVLENMSSTRDEDVHSKLRRPVAHTYSLSTLIEYEPLVDSTSMVFMNQMEERFVRTGEECNLSKWLQMYAFDIIGELTFSNRFGFLESGKDLADEYLRLKGFGNILRKIRPTGPMMNFTAKRIKEHTSMENHSRPDFLTRFIKAREKFPELMTDGRLATYTNTNVSAGSDTTAIALREVTWRILTHPKCYEQVMDEIKNTMQSRAVADEEIEHPITWAESQRMVYFQAVVKESLRVHPALGQIIPREVPEGGVEICGTFIPGGTTVGCNAWTVHRDKTLYGEDAAQFKPERWLDEDKEKVRNMENLSFAFGGGPRVCLGRNIAMLEISKFVPEFFRRMEITLVDPKRYKLIPGWLVLQTGLDVTLRRRDPASLRACK</sequence>
<feature type="binding site" description="axial binding residue" evidence="5">
    <location>
        <position position="434"/>
    </location>
    <ligand>
        <name>heme</name>
        <dbReference type="ChEBI" id="CHEBI:30413"/>
    </ligand>
    <ligandPart>
        <name>Fe</name>
        <dbReference type="ChEBI" id="CHEBI:18248"/>
    </ligandPart>
</feature>